<dbReference type="GO" id="GO:0061599">
    <property type="term" value="F:molybdopterin molybdotransferase activity"/>
    <property type="evidence" value="ECO:0007669"/>
    <property type="project" value="UniProtKB-UniRule"/>
</dbReference>
<reference evidence="13" key="1">
    <citation type="journal article" date="2015" name="Proc. Natl. Acad. Sci. U.S.A.">
        <title>Bacterial clade with the ribosomal RNA operon on a small plasmid rather than the chromosome.</title>
        <authorList>
            <person name="Anda M."/>
            <person name="Ohtsubo Y."/>
            <person name="Okubo T."/>
            <person name="Sugawara M."/>
            <person name="Nagata Y."/>
            <person name="Tsuda M."/>
            <person name="Minamisawa K."/>
            <person name="Mitsui H."/>
        </authorList>
    </citation>
    <scope>NUCLEOTIDE SEQUENCE</scope>
    <source>
        <strain evidence="13">DSM 14790</strain>
    </source>
</reference>
<evidence type="ECO:0000256" key="3">
    <source>
        <dbReference type="ARBA" id="ARBA00005046"/>
    </source>
</evidence>
<dbReference type="EC" id="2.10.1.1" evidence="11"/>
<evidence type="ECO:0000256" key="10">
    <source>
        <dbReference type="ARBA" id="ARBA00047317"/>
    </source>
</evidence>
<organism evidence="13">
    <name type="scientific">Aurantimonas coralicida</name>
    <dbReference type="NCBI Taxonomy" id="182270"/>
    <lineage>
        <taxon>Bacteria</taxon>
        <taxon>Pseudomonadati</taxon>
        <taxon>Pseudomonadota</taxon>
        <taxon>Alphaproteobacteria</taxon>
        <taxon>Hyphomicrobiales</taxon>
        <taxon>Aurantimonadaceae</taxon>
        <taxon>Aurantimonas</taxon>
    </lineage>
</organism>
<feature type="domain" description="MoaB/Mog" evidence="12">
    <location>
        <begin position="180"/>
        <end position="319"/>
    </location>
</feature>
<dbReference type="SUPFAM" id="SSF63867">
    <property type="entry name" value="MoeA C-terminal domain-like"/>
    <property type="match status" value="1"/>
</dbReference>
<dbReference type="CDD" id="cd00887">
    <property type="entry name" value="MoeA"/>
    <property type="match status" value="1"/>
</dbReference>
<evidence type="ECO:0000313" key="13">
    <source>
        <dbReference type="EMBL" id="BAT27024.1"/>
    </source>
</evidence>
<dbReference type="InterPro" id="IPR001453">
    <property type="entry name" value="MoaB/Mog_dom"/>
</dbReference>
<evidence type="ECO:0000256" key="9">
    <source>
        <dbReference type="ARBA" id="ARBA00023150"/>
    </source>
</evidence>
<dbReference type="Gene3D" id="2.170.190.11">
    <property type="entry name" value="Molybdopterin biosynthesis moea protein, domain 3"/>
    <property type="match status" value="1"/>
</dbReference>
<accession>A0A0P0YZL0</accession>
<evidence type="ECO:0000256" key="7">
    <source>
        <dbReference type="ARBA" id="ARBA00022723"/>
    </source>
</evidence>
<dbReference type="PANTHER" id="PTHR10192:SF5">
    <property type="entry name" value="GEPHYRIN"/>
    <property type="match status" value="1"/>
</dbReference>
<evidence type="ECO:0000256" key="11">
    <source>
        <dbReference type="RuleBase" id="RU365090"/>
    </source>
</evidence>
<dbReference type="GO" id="GO:0005829">
    <property type="term" value="C:cytosol"/>
    <property type="evidence" value="ECO:0007669"/>
    <property type="project" value="TreeGrafter"/>
</dbReference>
<dbReference type="InterPro" id="IPR038987">
    <property type="entry name" value="MoeA-like"/>
</dbReference>
<proteinExistence type="inferred from homology"/>
<dbReference type="Gene3D" id="3.90.105.10">
    <property type="entry name" value="Molybdopterin biosynthesis moea protein, domain 2"/>
    <property type="match status" value="1"/>
</dbReference>
<dbReference type="Pfam" id="PF03453">
    <property type="entry name" value="MoeA_N"/>
    <property type="match status" value="1"/>
</dbReference>
<dbReference type="SMART" id="SM00852">
    <property type="entry name" value="MoCF_biosynth"/>
    <property type="match status" value="1"/>
</dbReference>
<comment type="function">
    <text evidence="2 11">Catalyzes the insertion of molybdate into adenylated molybdopterin with the concomitant release of AMP.</text>
</comment>
<sequence>MSLIPVEEAYRLLVEDARPLARTETLPLRDASGRILGADLASLRTQPAFDASAMDGYAVRAADLGDEAPFPSLRLVGESAAGHAYDGTLQPGETIRISTGAPVPAGADAILIQENAHRRDSTVTATAPVVVGQHIRPAGIDFAAGTPLLTAGTVLTPGAIALAASGGHPSIPVRGRPRVAILATGDELVLPGEPIGPSQIVASNTFGVAALVREAGGLPLNCGIAPDREAAIDAQLTQAIADGADIFVTIGGASVGDHDLVGKVFAAHGVSLDFWKVAMRPGKPLMAGRLGDMRVVGLPGNPASSMVAATLFLAPLVRRLAGRPARPLYRRGILAAPMPDNGDRTDFVRARIEPDGAGPPRIVPLSRQDSSLLSIYAAADALLVRPVRAAPAEAGDPCDYVPLTALEPLAEHN</sequence>
<dbReference type="UniPathway" id="UPA00344"/>
<keyword evidence="8 11" id="KW-0460">Magnesium</keyword>
<dbReference type="RefSeq" id="WP_024350611.1">
    <property type="nucleotide sequence ID" value="NZ_BBWN01000016.1"/>
</dbReference>
<comment type="catalytic activity">
    <reaction evidence="10">
        <text>adenylyl-molybdopterin + molybdate = Mo-molybdopterin + AMP + H(+)</text>
        <dbReference type="Rhea" id="RHEA:35047"/>
        <dbReference type="ChEBI" id="CHEBI:15378"/>
        <dbReference type="ChEBI" id="CHEBI:36264"/>
        <dbReference type="ChEBI" id="CHEBI:62727"/>
        <dbReference type="ChEBI" id="CHEBI:71302"/>
        <dbReference type="ChEBI" id="CHEBI:456215"/>
        <dbReference type="EC" id="2.10.1.1"/>
    </reaction>
</comment>
<keyword evidence="5 11" id="KW-0500">Molybdenum</keyword>
<evidence type="ECO:0000256" key="2">
    <source>
        <dbReference type="ARBA" id="ARBA00002901"/>
    </source>
</evidence>
<comment type="cofactor">
    <cofactor evidence="1 11">
        <name>Mg(2+)</name>
        <dbReference type="ChEBI" id="CHEBI:18420"/>
    </cofactor>
</comment>
<dbReference type="InterPro" id="IPR036688">
    <property type="entry name" value="MoeA_C_domain_IV_sf"/>
</dbReference>
<evidence type="ECO:0000256" key="1">
    <source>
        <dbReference type="ARBA" id="ARBA00001946"/>
    </source>
</evidence>
<dbReference type="NCBIfam" id="NF045515">
    <property type="entry name" value="Glp_gephyrin"/>
    <property type="match status" value="1"/>
</dbReference>
<evidence type="ECO:0000256" key="8">
    <source>
        <dbReference type="ARBA" id="ARBA00022842"/>
    </source>
</evidence>
<comment type="similarity">
    <text evidence="4 11">Belongs to the MoeA family.</text>
</comment>
<dbReference type="EMBL" id="LC066374">
    <property type="protein sequence ID" value="BAT27024.1"/>
    <property type="molecule type" value="Genomic_DNA"/>
</dbReference>
<evidence type="ECO:0000256" key="6">
    <source>
        <dbReference type="ARBA" id="ARBA00022679"/>
    </source>
</evidence>
<keyword evidence="9 11" id="KW-0501">Molybdenum cofactor biosynthesis</keyword>
<dbReference type="AlphaFoldDB" id="A0A0P0YZL0"/>
<comment type="pathway">
    <text evidence="3 11">Cofactor biosynthesis; molybdopterin biosynthesis.</text>
</comment>
<name>A0A0P0YZL0_9HYPH</name>
<dbReference type="PANTHER" id="PTHR10192">
    <property type="entry name" value="MOLYBDOPTERIN BIOSYNTHESIS PROTEIN"/>
    <property type="match status" value="1"/>
</dbReference>
<dbReference type="Pfam" id="PF00994">
    <property type="entry name" value="MoCF_biosynth"/>
    <property type="match status" value="1"/>
</dbReference>
<evidence type="ECO:0000259" key="12">
    <source>
        <dbReference type="SMART" id="SM00852"/>
    </source>
</evidence>
<keyword evidence="7 11" id="KW-0479">Metal-binding</keyword>
<dbReference type="InterPro" id="IPR036425">
    <property type="entry name" value="MoaB/Mog-like_dom_sf"/>
</dbReference>
<protein>
    <recommendedName>
        <fullName evidence="11">Molybdopterin molybdenumtransferase</fullName>
        <ecNumber evidence="11">2.10.1.1</ecNumber>
    </recommendedName>
</protein>
<dbReference type="InterPro" id="IPR005111">
    <property type="entry name" value="MoeA_C_domain_IV"/>
</dbReference>
<dbReference type="InterPro" id="IPR036135">
    <property type="entry name" value="MoeA_linker/N_sf"/>
</dbReference>
<evidence type="ECO:0000256" key="5">
    <source>
        <dbReference type="ARBA" id="ARBA00022505"/>
    </source>
</evidence>
<dbReference type="FunFam" id="3.40.980.10:FF:000004">
    <property type="entry name" value="Molybdopterin molybdenumtransferase"/>
    <property type="match status" value="1"/>
</dbReference>
<dbReference type="Gene3D" id="2.40.340.10">
    <property type="entry name" value="MoeA, C-terminal, domain IV"/>
    <property type="match status" value="1"/>
</dbReference>
<evidence type="ECO:0000256" key="4">
    <source>
        <dbReference type="ARBA" id="ARBA00010763"/>
    </source>
</evidence>
<dbReference type="Pfam" id="PF03454">
    <property type="entry name" value="MoeA_C"/>
    <property type="match status" value="1"/>
</dbReference>
<dbReference type="Gene3D" id="3.40.980.10">
    <property type="entry name" value="MoaB/Mog-like domain"/>
    <property type="match status" value="1"/>
</dbReference>
<dbReference type="GO" id="GO:0006777">
    <property type="term" value="P:Mo-molybdopterin cofactor biosynthetic process"/>
    <property type="evidence" value="ECO:0007669"/>
    <property type="project" value="UniProtKB-UniRule"/>
</dbReference>
<keyword evidence="6 11" id="KW-0808">Transferase</keyword>
<dbReference type="GO" id="GO:0046872">
    <property type="term" value="F:metal ion binding"/>
    <property type="evidence" value="ECO:0007669"/>
    <property type="project" value="UniProtKB-UniRule"/>
</dbReference>
<dbReference type="SUPFAM" id="SSF53218">
    <property type="entry name" value="Molybdenum cofactor biosynthesis proteins"/>
    <property type="match status" value="1"/>
</dbReference>
<dbReference type="SUPFAM" id="SSF63882">
    <property type="entry name" value="MoeA N-terminal region -like"/>
    <property type="match status" value="1"/>
</dbReference>
<dbReference type="InterPro" id="IPR005110">
    <property type="entry name" value="MoeA_linker/N"/>
</dbReference>